<dbReference type="GO" id="GO:0008757">
    <property type="term" value="F:S-adenosylmethionine-dependent methyltransferase activity"/>
    <property type="evidence" value="ECO:0007669"/>
    <property type="project" value="InterPro"/>
</dbReference>
<accession>A0A5B8V9V1</accession>
<protein>
    <submittedName>
        <fullName evidence="2">Protein-glutamate O-methyltransferase CheR</fullName>
    </submittedName>
</protein>
<dbReference type="PANTHER" id="PTHR24422:SF8">
    <property type="entry name" value="CHEMOTAXIS PROTEIN"/>
    <property type="match status" value="1"/>
</dbReference>
<keyword evidence="3" id="KW-1185">Reference proteome</keyword>
<feature type="domain" description="CheR-type methyltransferase" evidence="1">
    <location>
        <begin position="29"/>
        <end position="281"/>
    </location>
</feature>
<name>A0A5B8V9V1_9BACT</name>
<dbReference type="Pfam" id="PF01739">
    <property type="entry name" value="CheR"/>
    <property type="match status" value="1"/>
</dbReference>
<dbReference type="PANTHER" id="PTHR24422">
    <property type="entry name" value="CHEMOTAXIS PROTEIN METHYLTRANSFERASE"/>
    <property type="match status" value="1"/>
</dbReference>
<dbReference type="SUPFAM" id="SSF47757">
    <property type="entry name" value="Chemotaxis receptor methyltransferase CheR, N-terminal domain"/>
    <property type="match status" value="1"/>
</dbReference>
<dbReference type="SMART" id="SM00138">
    <property type="entry name" value="MeTrc"/>
    <property type="match status" value="1"/>
</dbReference>
<dbReference type="InterPro" id="IPR000780">
    <property type="entry name" value="CheR_MeTrfase"/>
</dbReference>
<keyword evidence="2" id="KW-0489">Methyltransferase</keyword>
<keyword evidence="2" id="KW-0808">Transferase</keyword>
<dbReference type="PRINTS" id="PR00996">
    <property type="entry name" value="CHERMTFRASE"/>
</dbReference>
<dbReference type="InterPro" id="IPR022642">
    <property type="entry name" value="CheR_C"/>
</dbReference>
<evidence type="ECO:0000313" key="3">
    <source>
        <dbReference type="Proteomes" id="UP000321533"/>
    </source>
</evidence>
<dbReference type="AlphaFoldDB" id="A0A5B8V9V1"/>
<gene>
    <name evidence="2" type="ORF">FRZ67_12670</name>
</gene>
<sequence>MYCRRSRQLYCKTCRCRCITCFGRKIFKIENVEVIITDEEIEVLLDDMLQQYGYDFTEYSKASFKRRIQRLFIMDKFSSFAALRYRIKTDQDYFNHAVTEISVNVTEMFRDPLFYKVIREKIIPVLATHPFIRIWHAGCATGEEVYSMAILLKEANLLERSLLYGTDLNPLVLDRARNGIFQVNQMQQYSKNYILSGGLQEFSSYYTANYNLAKFNEIFQRKMIFSTHNLVSDFSFNSFQLIFCRNVLIYFEKNLQGKVLDLFDNSLDMLGFLALGSKESLRFSSIAHKYKQLEDREKIWRKLK</sequence>
<dbReference type="KEGG" id="pgin:FRZ67_12670"/>
<evidence type="ECO:0000259" key="1">
    <source>
        <dbReference type="PROSITE" id="PS50123"/>
    </source>
</evidence>
<dbReference type="SUPFAM" id="SSF53335">
    <property type="entry name" value="S-adenosyl-L-methionine-dependent methyltransferases"/>
    <property type="match status" value="1"/>
</dbReference>
<dbReference type="InterPro" id="IPR050903">
    <property type="entry name" value="Bact_Chemotaxis_MeTrfase"/>
</dbReference>
<dbReference type="GO" id="GO:0032259">
    <property type="term" value="P:methylation"/>
    <property type="evidence" value="ECO:0007669"/>
    <property type="project" value="UniProtKB-KW"/>
</dbReference>
<dbReference type="Gene3D" id="3.40.50.150">
    <property type="entry name" value="Vaccinia Virus protein VP39"/>
    <property type="match status" value="1"/>
</dbReference>
<dbReference type="EMBL" id="CP042435">
    <property type="protein sequence ID" value="QEC68112.1"/>
    <property type="molecule type" value="Genomic_DNA"/>
</dbReference>
<organism evidence="2 3">
    <name type="scientific">Panacibacter ginsenosidivorans</name>
    <dbReference type="NCBI Taxonomy" id="1813871"/>
    <lineage>
        <taxon>Bacteria</taxon>
        <taxon>Pseudomonadati</taxon>
        <taxon>Bacteroidota</taxon>
        <taxon>Chitinophagia</taxon>
        <taxon>Chitinophagales</taxon>
        <taxon>Chitinophagaceae</taxon>
        <taxon>Panacibacter</taxon>
    </lineage>
</organism>
<proteinExistence type="predicted"/>
<dbReference type="InterPro" id="IPR029063">
    <property type="entry name" value="SAM-dependent_MTases_sf"/>
</dbReference>
<dbReference type="PROSITE" id="PS50123">
    <property type="entry name" value="CHER"/>
    <property type="match status" value="1"/>
</dbReference>
<dbReference type="Proteomes" id="UP000321533">
    <property type="component" value="Chromosome"/>
</dbReference>
<dbReference type="OrthoDB" id="9816309at2"/>
<evidence type="ECO:0000313" key="2">
    <source>
        <dbReference type="EMBL" id="QEC68112.1"/>
    </source>
</evidence>
<reference evidence="2 3" key="1">
    <citation type="journal article" date="2016" name="Int. J. Syst. Evol. Microbiol.">
        <title>Panacibacter ginsenosidivorans gen. nov., sp. nov., with ginsenoside converting activity isolated from soil of a ginseng field.</title>
        <authorList>
            <person name="Siddiqi M.Z."/>
            <person name="Muhammad Shafi S."/>
            <person name="Choi K.D."/>
            <person name="Im W.T."/>
        </authorList>
    </citation>
    <scope>NUCLEOTIDE SEQUENCE [LARGE SCALE GENOMIC DNA]</scope>
    <source>
        <strain evidence="2 3">Gsoil1550</strain>
    </source>
</reference>
<dbReference type="Pfam" id="PF03705">
    <property type="entry name" value="CheR_N"/>
    <property type="match status" value="1"/>
</dbReference>
<dbReference type="InterPro" id="IPR022641">
    <property type="entry name" value="CheR_N"/>
</dbReference>